<protein>
    <recommendedName>
        <fullName evidence="4">HTH cro/C1-type domain-containing protein</fullName>
    </recommendedName>
</protein>
<dbReference type="Gene3D" id="1.10.260.40">
    <property type="entry name" value="lambda repressor-like DNA-binding domains"/>
    <property type="match status" value="1"/>
</dbReference>
<feature type="domain" description="HTH cro/C1-type" evidence="4">
    <location>
        <begin position="5"/>
        <end position="59"/>
    </location>
</feature>
<evidence type="ECO:0000256" key="2">
    <source>
        <dbReference type="ARBA" id="ARBA00023125"/>
    </source>
</evidence>
<evidence type="ECO:0000313" key="6">
    <source>
        <dbReference type="Proteomes" id="UP000032483"/>
    </source>
</evidence>
<dbReference type="PANTHER" id="PTHR40661:SF1">
    <property type="entry name" value="HTH CRO_C1-TYPE DOMAIN-CONTAINING PROTEIN"/>
    <property type="match status" value="1"/>
</dbReference>
<sequence length="247" mass="27182">MYKNLKAFRESIGITQKDFAASLGIGLTTYNGYETGARDPKSDFWIAVAQKYGVTIDYLMGYSNDPHKTGVTEKIAPAYTAEALSIAKKYDALDEWGRDAVKGLVNIEYTRCTAPEPEEEQDDNCIYLPLSEQPASAGTGTYLGPEAFTPIKVIANDKTRRADFCVRVQGDSMEPIYFDGDIVMISKERPGYNGIGLVTLDGCGYIKRLGMGVLESENKKYAPIPLDESVVVNGRAVGILHPDWIIK</sequence>
<dbReference type="InterPro" id="IPR036286">
    <property type="entry name" value="LexA/Signal_pep-like_sf"/>
</dbReference>
<dbReference type="GeneID" id="42857566"/>
<evidence type="ECO:0000256" key="3">
    <source>
        <dbReference type="ARBA" id="ARBA00023163"/>
    </source>
</evidence>
<keyword evidence="1" id="KW-0805">Transcription regulation</keyword>
<comment type="caution">
    <text evidence="5">The sequence shown here is derived from an EMBL/GenBank/DDBJ whole genome shotgun (WGS) entry which is preliminary data.</text>
</comment>
<evidence type="ECO:0000256" key="1">
    <source>
        <dbReference type="ARBA" id="ARBA00023015"/>
    </source>
</evidence>
<dbReference type="Proteomes" id="UP000032483">
    <property type="component" value="Unassembled WGS sequence"/>
</dbReference>
<organism evidence="5 6">
    <name type="scientific">Ruthenibacterium lactatiformans</name>
    <dbReference type="NCBI Taxonomy" id="1550024"/>
    <lineage>
        <taxon>Bacteria</taxon>
        <taxon>Bacillati</taxon>
        <taxon>Bacillota</taxon>
        <taxon>Clostridia</taxon>
        <taxon>Eubacteriales</taxon>
        <taxon>Oscillospiraceae</taxon>
        <taxon>Ruthenibacterium</taxon>
    </lineage>
</organism>
<dbReference type="InterPro" id="IPR039418">
    <property type="entry name" value="LexA-like"/>
</dbReference>
<name>A0A0D8IX18_9FIRM</name>
<dbReference type="Pfam" id="PF01381">
    <property type="entry name" value="HTH_3"/>
    <property type="match status" value="1"/>
</dbReference>
<keyword evidence="3" id="KW-0804">Transcription</keyword>
<dbReference type="CDD" id="cd06529">
    <property type="entry name" value="S24_LexA-like"/>
    <property type="match status" value="1"/>
</dbReference>
<dbReference type="GO" id="GO:0003677">
    <property type="term" value="F:DNA binding"/>
    <property type="evidence" value="ECO:0007669"/>
    <property type="project" value="UniProtKB-KW"/>
</dbReference>
<keyword evidence="2" id="KW-0238">DNA-binding</keyword>
<dbReference type="SMART" id="SM00530">
    <property type="entry name" value="HTH_XRE"/>
    <property type="match status" value="1"/>
</dbReference>
<dbReference type="Pfam" id="PF00717">
    <property type="entry name" value="Peptidase_S24"/>
    <property type="match status" value="1"/>
</dbReference>
<dbReference type="Gene3D" id="2.10.109.10">
    <property type="entry name" value="Umud Fragment, subunit A"/>
    <property type="match status" value="1"/>
</dbReference>
<dbReference type="InterPro" id="IPR001387">
    <property type="entry name" value="Cro/C1-type_HTH"/>
</dbReference>
<proteinExistence type="predicted"/>
<dbReference type="InterPro" id="IPR015927">
    <property type="entry name" value="Peptidase_S24_S26A/B/C"/>
</dbReference>
<dbReference type="InterPro" id="IPR010982">
    <property type="entry name" value="Lambda_DNA-bd_dom_sf"/>
</dbReference>
<dbReference type="PROSITE" id="PS50943">
    <property type="entry name" value="HTH_CROC1"/>
    <property type="match status" value="1"/>
</dbReference>
<dbReference type="CDD" id="cd00093">
    <property type="entry name" value="HTH_XRE"/>
    <property type="match status" value="1"/>
</dbReference>
<dbReference type="AlphaFoldDB" id="A0A0D8IX18"/>
<dbReference type="PANTHER" id="PTHR40661">
    <property type="match status" value="1"/>
</dbReference>
<reference evidence="5" key="1">
    <citation type="submission" date="2015-02" db="EMBL/GenBank/DDBJ databases">
        <title>A novel member of the family Ruminococcaceae isolated from human feces.</title>
        <authorList>
            <person name="Shkoporov A.N."/>
            <person name="Chaplin A.V."/>
            <person name="Motuzova O.V."/>
            <person name="Kafarskaia L.I."/>
            <person name="Khokhlova E.V."/>
            <person name="Efimov B.A."/>
        </authorList>
    </citation>
    <scope>NUCLEOTIDE SEQUENCE [LARGE SCALE GENOMIC DNA]</scope>
    <source>
        <strain evidence="5">585-1</strain>
    </source>
</reference>
<dbReference type="EMBL" id="JXXK01000021">
    <property type="protein sequence ID" value="KJF39207.1"/>
    <property type="molecule type" value="Genomic_DNA"/>
</dbReference>
<keyword evidence="6" id="KW-1185">Reference proteome</keyword>
<accession>A0A0D8IX18</accession>
<evidence type="ECO:0000313" key="5">
    <source>
        <dbReference type="EMBL" id="KJF39207.1"/>
    </source>
</evidence>
<dbReference type="SUPFAM" id="SSF47413">
    <property type="entry name" value="lambda repressor-like DNA-binding domains"/>
    <property type="match status" value="1"/>
</dbReference>
<dbReference type="SUPFAM" id="SSF51306">
    <property type="entry name" value="LexA/Signal peptidase"/>
    <property type="match status" value="1"/>
</dbReference>
<evidence type="ECO:0000259" key="4">
    <source>
        <dbReference type="PROSITE" id="PS50943"/>
    </source>
</evidence>
<dbReference type="RefSeq" id="WP_050005893.1">
    <property type="nucleotide sequence ID" value="NZ_JAFHCG010000012.1"/>
</dbReference>
<gene>
    <name evidence="5" type="ORF">TQ39_13425</name>
</gene>